<organism evidence="7 8">
    <name type="scientific">Streptosporangium lutulentum</name>
    <dbReference type="NCBI Taxonomy" id="1461250"/>
    <lineage>
        <taxon>Bacteria</taxon>
        <taxon>Bacillati</taxon>
        <taxon>Actinomycetota</taxon>
        <taxon>Actinomycetes</taxon>
        <taxon>Streptosporangiales</taxon>
        <taxon>Streptosporangiaceae</taxon>
        <taxon>Streptosporangium</taxon>
    </lineage>
</organism>
<gene>
    <name evidence="7" type="ORF">J2853_003278</name>
</gene>
<feature type="transmembrane region" description="Helical" evidence="4">
    <location>
        <begin position="223"/>
        <end position="244"/>
    </location>
</feature>
<dbReference type="Pfam" id="PF04234">
    <property type="entry name" value="CopC"/>
    <property type="match status" value="1"/>
</dbReference>
<evidence type="ECO:0000259" key="6">
    <source>
        <dbReference type="Pfam" id="PF04234"/>
    </source>
</evidence>
<feature type="region of interest" description="Disordered" evidence="3">
    <location>
        <begin position="148"/>
        <end position="220"/>
    </location>
</feature>
<dbReference type="RefSeq" id="WP_307558648.1">
    <property type="nucleotide sequence ID" value="NZ_JAUSQU010000001.1"/>
</dbReference>
<sequence length="284" mass="29845">MARWLDRLLVLTLVAGVALTALTTPAAAHGQLVVSTPAKDSTVSTPLESLALYFTEKPSADAYFTLTAPSGVRVDRPWSHGEPIRLDEPVQEYTLINGVWEPSLYHTGFPAKVPVAHWPERGLYVARYQSVASDGEAVQGEVRFTYTGKTSAPPKGWKAPTNPPNPALLAALGHGGPTPTRAFGATTPQPASPAVPQTGPQSAPATPQAGSQPAPPTDSGTGVMVWLLPAVLVAGVGVMVVRAARRPSPSGTTRPHPAGPRARTPAQRAAPPRKARRTKAAKRR</sequence>
<reference evidence="7 8" key="1">
    <citation type="submission" date="2023-07" db="EMBL/GenBank/DDBJ databases">
        <title>Sequencing the genomes of 1000 actinobacteria strains.</title>
        <authorList>
            <person name="Klenk H.-P."/>
        </authorList>
    </citation>
    <scope>NUCLEOTIDE SEQUENCE [LARGE SCALE GENOMIC DNA]</scope>
    <source>
        <strain evidence="7 8">DSM 46740</strain>
    </source>
</reference>
<keyword evidence="1 5" id="KW-0732">Signal</keyword>
<proteinExistence type="predicted"/>
<keyword evidence="8" id="KW-1185">Reference proteome</keyword>
<dbReference type="Gene3D" id="2.60.40.1220">
    <property type="match status" value="1"/>
</dbReference>
<dbReference type="InterPro" id="IPR007348">
    <property type="entry name" value="CopC_dom"/>
</dbReference>
<keyword evidence="4" id="KW-0472">Membrane</keyword>
<feature type="compositionally biased region" description="Polar residues" evidence="3">
    <location>
        <begin position="198"/>
        <end position="211"/>
    </location>
</feature>
<dbReference type="EMBL" id="JAUSQU010000001">
    <property type="protein sequence ID" value="MDP9844067.1"/>
    <property type="molecule type" value="Genomic_DNA"/>
</dbReference>
<feature type="compositionally biased region" description="Basic residues" evidence="3">
    <location>
        <begin position="271"/>
        <end position="284"/>
    </location>
</feature>
<accession>A0ABT9QBC5</accession>
<keyword evidence="2" id="KW-0186">Copper</keyword>
<name>A0ABT9QBC5_9ACTN</name>
<evidence type="ECO:0000256" key="3">
    <source>
        <dbReference type="SAM" id="MobiDB-lite"/>
    </source>
</evidence>
<evidence type="ECO:0000313" key="7">
    <source>
        <dbReference type="EMBL" id="MDP9844067.1"/>
    </source>
</evidence>
<keyword evidence="4" id="KW-0812">Transmembrane</keyword>
<evidence type="ECO:0000256" key="4">
    <source>
        <dbReference type="SAM" id="Phobius"/>
    </source>
</evidence>
<evidence type="ECO:0000256" key="1">
    <source>
        <dbReference type="ARBA" id="ARBA00022729"/>
    </source>
</evidence>
<feature type="region of interest" description="Disordered" evidence="3">
    <location>
        <begin position="245"/>
        <end position="284"/>
    </location>
</feature>
<dbReference type="InterPro" id="IPR014755">
    <property type="entry name" value="Cu-Rt/internalin_Ig-like"/>
</dbReference>
<feature type="domain" description="CopC" evidence="6">
    <location>
        <begin position="29"/>
        <end position="145"/>
    </location>
</feature>
<feature type="chain" id="PRO_5046352485" evidence="5">
    <location>
        <begin position="27"/>
        <end position="284"/>
    </location>
</feature>
<feature type="compositionally biased region" description="Low complexity" evidence="3">
    <location>
        <begin position="259"/>
        <end position="270"/>
    </location>
</feature>
<evidence type="ECO:0000313" key="8">
    <source>
        <dbReference type="Proteomes" id="UP001225356"/>
    </source>
</evidence>
<evidence type="ECO:0000256" key="5">
    <source>
        <dbReference type="SAM" id="SignalP"/>
    </source>
</evidence>
<evidence type="ECO:0000256" key="2">
    <source>
        <dbReference type="ARBA" id="ARBA00023008"/>
    </source>
</evidence>
<feature type="signal peptide" evidence="5">
    <location>
        <begin position="1"/>
        <end position="26"/>
    </location>
</feature>
<keyword evidence="4" id="KW-1133">Transmembrane helix</keyword>
<dbReference type="Proteomes" id="UP001225356">
    <property type="component" value="Unassembled WGS sequence"/>
</dbReference>
<comment type="caution">
    <text evidence="7">The sequence shown here is derived from an EMBL/GenBank/DDBJ whole genome shotgun (WGS) entry which is preliminary data.</text>
</comment>
<dbReference type="InterPro" id="IPR014756">
    <property type="entry name" value="Ig_E-set"/>
</dbReference>
<protein>
    <submittedName>
        <fullName evidence="7">Methionine-rich copper-binding protein CopC</fullName>
    </submittedName>
</protein>
<dbReference type="SUPFAM" id="SSF81296">
    <property type="entry name" value="E set domains"/>
    <property type="match status" value="1"/>
</dbReference>